<comment type="similarity">
    <text evidence="1">Belongs to the disease resistance NB-LRR family.</text>
</comment>
<dbReference type="Gene3D" id="1.10.10.10">
    <property type="entry name" value="Winged helix-like DNA-binding domain superfamily/Winged helix DNA-binding domain"/>
    <property type="match status" value="1"/>
</dbReference>
<dbReference type="Gramene" id="TraesROB_scaffold_073636_01G000200.1">
    <property type="protein sequence ID" value="TraesROB_scaffold_073636_01G000200.1"/>
    <property type="gene ID" value="TraesROB_scaffold_073636_01G000200"/>
</dbReference>
<feature type="domain" description="Tyrosine-protein kinase catalytic" evidence="8">
    <location>
        <begin position="1096"/>
        <end position="1324"/>
    </location>
</feature>
<dbReference type="RefSeq" id="XP_044436469.1">
    <property type="nucleotide sequence ID" value="XM_044580534.1"/>
</dbReference>
<dbReference type="InterPro" id="IPR002182">
    <property type="entry name" value="NB-ARC"/>
</dbReference>
<dbReference type="InterPro" id="IPR042197">
    <property type="entry name" value="Apaf_helical"/>
</dbReference>
<dbReference type="InterPro" id="IPR044974">
    <property type="entry name" value="Disease_R_plants"/>
</dbReference>
<dbReference type="Gene3D" id="1.20.5.4130">
    <property type="match status" value="1"/>
</dbReference>
<dbReference type="SUPFAM" id="SSF52058">
    <property type="entry name" value="L domain-like"/>
    <property type="match status" value="1"/>
</dbReference>
<dbReference type="Pfam" id="PF18052">
    <property type="entry name" value="Rx_N"/>
    <property type="match status" value="1"/>
</dbReference>
<name>A0A3B6SNA1_WHEAT</name>
<dbReference type="PANTHER" id="PTHR23155">
    <property type="entry name" value="DISEASE RESISTANCE PROTEIN RP"/>
    <property type="match status" value="1"/>
</dbReference>
<dbReference type="InterPro" id="IPR011009">
    <property type="entry name" value="Kinase-like_dom_sf"/>
</dbReference>
<dbReference type="Gene3D" id="1.10.8.430">
    <property type="entry name" value="Helical domain of apoptotic protease-activating factors"/>
    <property type="match status" value="1"/>
</dbReference>
<reference evidence="9" key="1">
    <citation type="submission" date="2018-08" db="EMBL/GenBank/DDBJ databases">
        <authorList>
            <person name="Rossello M."/>
        </authorList>
    </citation>
    <scope>NUCLEOTIDE SEQUENCE [LARGE SCALE GENOMIC DNA]</scope>
    <source>
        <strain evidence="9">cv. Chinese Spring</strain>
    </source>
</reference>
<dbReference type="GO" id="GO:0009626">
    <property type="term" value="P:plant-type hypersensitive response"/>
    <property type="evidence" value="ECO:0007669"/>
    <property type="project" value="UniProtKB-ARBA"/>
</dbReference>
<gene>
    <name evidence="9" type="primary">LOC123162768</name>
</gene>
<feature type="region of interest" description="Disordered" evidence="7">
    <location>
        <begin position="1333"/>
        <end position="1353"/>
    </location>
</feature>
<dbReference type="RefSeq" id="XP_044436468.1">
    <property type="nucleotide sequence ID" value="XM_044580533.1"/>
</dbReference>
<dbReference type="InterPro" id="IPR032675">
    <property type="entry name" value="LRR_dom_sf"/>
</dbReference>
<protein>
    <recommendedName>
        <fullName evidence="8">Tyrosine-protein kinase catalytic domain-containing protein</fullName>
    </recommendedName>
</protein>
<dbReference type="Gene3D" id="1.10.510.10">
    <property type="entry name" value="Transferase(Phosphotransferase) domain 1"/>
    <property type="match status" value="2"/>
</dbReference>
<dbReference type="InterPro" id="IPR041118">
    <property type="entry name" value="Rx_N"/>
</dbReference>
<keyword evidence="4" id="KW-0547">Nucleotide-binding</keyword>
<dbReference type="InterPro" id="IPR020635">
    <property type="entry name" value="Tyr_kinase_cat_dom"/>
</dbReference>
<dbReference type="Gene3D" id="3.40.50.300">
    <property type="entry name" value="P-loop containing nucleotide triphosphate hydrolases"/>
    <property type="match status" value="1"/>
</dbReference>
<dbReference type="EnsemblPlants" id="TraesCS7B02G405700.1">
    <property type="protein sequence ID" value="TraesCS7B02G405700.1"/>
    <property type="gene ID" value="TraesCS7B02G405700"/>
</dbReference>
<dbReference type="KEGG" id="taes:123162768"/>
<reference evidence="9" key="2">
    <citation type="submission" date="2018-10" db="UniProtKB">
        <authorList>
            <consortium name="EnsemblPlants"/>
        </authorList>
    </citation>
    <scope>IDENTIFICATION</scope>
</reference>
<dbReference type="Proteomes" id="UP000019116">
    <property type="component" value="Chromosome 7B"/>
</dbReference>
<dbReference type="Gramene" id="TraesCS7B03G1092100.1">
    <property type="protein sequence ID" value="TraesCS7B03G1092100.1.CDS"/>
    <property type="gene ID" value="TraesCS7B03G1092100"/>
</dbReference>
<dbReference type="OrthoDB" id="619603at2759"/>
<evidence type="ECO:0000256" key="4">
    <source>
        <dbReference type="ARBA" id="ARBA00022741"/>
    </source>
</evidence>
<evidence type="ECO:0000313" key="9">
    <source>
        <dbReference type="EnsemblPlants" id="TraesCS7B02G405700.1"/>
    </source>
</evidence>
<keyword evidence="3" id="KW-0677">Repeat</keyword>
<dbReference type="GO" id="GO:0043531">
    <property type="term" value="F:ADP binding"/>
    <property type="evidence" value="ECO:0007669"/>
    <property type="project" value="InterPro"/>
</dbReference>
<dbReference type="Gene3D" id="3.80.10.10">
    <property type="entry name" value="Ribonuclease Inhibitor"/>
    <property type="match status" value="1"/>
</dbReference>
<dbReference type="PANTHER" id="PTHR23155:SF1087">
    <property type="entry name" value="OS11G0462900 PROTEIN"/>
    <property type="match status" value="1"/>
</dbReference>
<dbReference type="InterPro" id="IPR036388">
    <property type="entry name" value="WH-like_DNA-bd_sf"/>
</dbReference>
<evidence type="ECO:0000256" key="2">
    <source>
        <dbReference type="ARBA" id="ARBA00022614"/>
    </source>
</evidence>
<evidence type="ECO:0000259" key="8">
    <source>
        <dbReference type="SMART" id="SM00219"/>
    </source>
</evidence>
<feature type="compositionally biased region" description="Basic and acidic residues" evidence="7">
    <location>
        <begin position="1040"/>
        <end position="1064"/>
    </location>
</feature>
<keyword evidence="2" id="KW-0433">Leucine-rich repeat</keyword>
<dbReference type="Gramene" id="TraesCS7B02G405700.1">
    <property type="protein sequence ID" value="TraesCS7B02G405700.1"/>
    <property type="gene ID" value="TraesCS7B02G405700"/>
</dbReference>
<dbReference type="GO" id="GO:0042742">
    <property type="term" value="P:defense response to bacterium"/>
    <property type="evidence" value="ECO:0007669"/>
    <property type="project" value="UniProtKB-ARBA"/>
</dbReference>
<dbReference type="GO" id="GO:0004713">
    <property type="term" value="F:protein tyrosine kinase activity"/>
    <property type="evidence" value="ECO:0007669"/>
    <property type="project" value="InterPro"/>
</dbReference>
<keyword evidence="5" id="KW-0611">Plant defense</keyword>
<dbReference type="Gramene" id="TraesCLE_scaffold_078234_01G000100.1">
    <property type="protein sequence ID" value="TraesCLE_scaffold_078234_01G000100.1"/>
    <property type="gene ID" value="TraesCLE_scaffold_078234_01G000100"/>
</dbReference>
<feature type="compositionally biased region" description="Basic and acidic residues" evidence="7">
    <location>
        <begin position="1"/>
        <end position="11"/>
    </location>
</feature>
<dbReference type="Pfam" id="PF23598">
    <property type="entry name" value="LRR_14"/>
    <property type="match status" value="1"/>
</dbReference>
<dbReference type="InterPro" id="IPR058922">
    <property type="entry name" value="WHD_DRP"/>
</dbReference>
<dbReference type="SMR" id="A0A3B6SNA1"/>
<dbReference type="FunFam" id="1.10.10.10:FF:000322">
    <property type="entry name" value="Probable disease resistance protein At1g63360"/>
    <property type="match status" value="1"/>
</dbReference>
<proteinExistence type="inferred from homology"/>
<evidence type="ECO:0000256" key="1">
    <source>
        <dbReference type="ARBA" id="ARBA00008894"/>
    </source>
</evidence>
<feature type="compositionally biased region" description="Basic and acidic residues" evidence="7">
    <location>
        <begin position="1019"/>
        <end position="1030"/>
    </location>
</feature>
<evidence type="ECO:0000256" key="6">
    <source>
        <dbReference type="ARBA" id="ARBA00023054"/>
    </source>
</evidence>
<dbReference type="SMART" id="SM00219">
    <property type="entry name" value="TyrKc"/>
    <property type="match status" value="1"/>
</dbReference>
<evidence type="ECO:0000256" key="5">
    <source>
        <dbReference type="ARBA" id="ARBA00022821"/>
    </source>
</evidence>
<dbReference type="GeneID" id="123162768"/>
<feature type="compositionally biased region" description="Basic and acidic residues" evidence="7">
    <location>
        <begin position="987"/>
        <end position="1001"/>
    </location>
</feature>
<dbReference type="RefSeq" id="XP_044436467.1">
    <property type="nucleotide sequence ID" value="XM_044580532.1"/>
</dbReference>
<dbReference type="InterPro" id="IPR055414">
    <property type="entry name" value="LRR_R13L4/SHOC2-like"/>
</dbReference>
<dbReference type="SUPFAM" id="SSF56112">
    <property type="entry name" value="Protein kinase-like (PK-like)"/>
    <property type="match status" value="1"/>
</dbReference>
<dbReference type="Gramene" id="TraesARI7B03G04056580.1">
    <property type="protein sequence ID" value="TraesARI7B03G04056580.1"/>
    <property type="gene ID" value="TraesARI7B03G04056580"/>
</dbReference>
<dbReference type="GO" id="GO:0002758">
    <property type="term" value="P:innate immune response-activating signaling pathway"/>
    <property type="evidence" value="ECO:0007669"/>
    <property type="project" value="UniProtKB-ARBA"/>
</dbReference>
<evidence type="ECO:0000313" key="10">
    <source>
        <dbReference type="Proteomes" id="UP000019116"/>
    </source>
</evidence>
<dbReference type="Pfam" id="PF00931">
    <property type="entry name" value="NB-ARC"/>
    <property type="match status" value="1"/>
</dbReference>
<keyword evidence="10" id="KW-1185">Reference proteome</keyword>
<accession>A0A3B6SNA1</accession>
<feature type="region of interest" description="Disordered" evidence="7">
    <location>
        <begin position="987"/>
        <end position="1064"/>
    </location>
</feature>
<evidence type="ECO:0000256" key="3">
    <source>
        <dbReference type="ARBA" id="ARBA00022737"/>
    </source>
</evidence>
<dbReference type="PRINTS" id="PR00364">
    <property type="entry name" value="DISEASERSIST"/>
</dbReference>
<dbReference type="SUPFAM" id="SSF52540">
    <property type="entry name" value="P-loop containing nucleoside triphosphate hydrolases"/>
    <property type="match status" value="1"/>
</dbReference>
<organism evidence="9">
    <name type="scientific">Triticum aestivum</name>
    <name type="common">Wheat</name>
    <dbReference type="NCBI Taxonomy" id="4565"/>
    <lineage>
        <taxon>Eukaryota</taxon>
        <taxon>Viridiplantae</taxon>
        <taxon>Streptophyta</taxon>
        <taxon>Embryophyta</taxon>
        <taxon>Tracheophyta</taxon>
        <taxon>Spermatophyta</taxon>
        <taxon>Magnoliopsida</taxon>
        <taxon>Liliopsida</taxon>
        <taxon>Poales</taxon>
        <taxon>Poaceae</taxon>
        <taxon>BOP clade</taxon>
        <taxon>Pooideae</taxon>
        <taxon>Triticodae</taxon>
        <taxon>Triticeae</taxon>
        <taxon>Triticinae</taxon>
        <taxon>Triticum</taxon>
    </lineage>
</organism>
<dbReference type="Pfam" id="PF23559">
    <property type="entry name" value="WHD_DRP"/>
    <property type="match status" value="1"/>
</dbReference>
<dbReference type="InterPro" id="IPR027417">
    <property type="entry name" value="P-loop_NTPase"/>
</dbReference>
<dbReference type="STRING" id="4565.A0A3B6SNA1"/>
<keyword evidence="6" id="KW-0175">Coiled coil</keyword>
<sequence length="1353" mass="153357">MEHLRESKEEVEIVEEEAEKSPHEAHKGVLSDPNPAKGISNQGGRKDGGKIRETGAPISASLGAMRPLIAKLNKMLLDPSQGCSSKSVKVGMHLFKEDVEKMSSYLDELSEVEDPPLTAKCWMNEARDLSYDMEDYIDSLLFVQPADPSLVANNIKTTRSLLKLLGHVKNPKRLQQPKKIIKTVSDFRIYVQEAIQRHDVYVLSDSAPCSSSILRRRSVSVGHMFPTPYEETAHIVINGRMNFFINSLVNDGDKNLKAVSVLGPACLGKTTLAKVLHDKLGEQYNCRAFIRVSKKPDMEKIFLDMLSQLQRLDPLEYRNEAELIHRIKNYLQPRRYLIIIDDLWDTSVWDSIIHAFPKGSHGSRIVTTTQIEHVALTCCSYQSENIFEMKPMDDDHSRKLFFNRLFGSESSCPPKLKEVSNEIVEICGGLPLATISIASLLASQPFMSLDLLTCICESLSSCISASSTSERTRQALNLSFNKLPHYLKTCLLYLSMYQEGYTFSKDELVKQWMAEGFIDTTEGQDMEGVAESYLHQLISRRFIQPICINYNNEVLSCTVQDVVHNLIVRKSAEEDFIVAMDYSCQKNTSLSHKARRLSIVFGDARYAKTPANIRKSQVRSVRFSGLFESIPCITEFKLVRVLNLQLSGYGRCNNNKVDLTGISELFQLRYLKIAGDVCIKLPNHGLQCLETLDITDAILVVVSRVTDLLHLLHLSLSVDTWFSNMDMFDKLKYLQDLRLTTSSEVTSGDLERSIVRLFASISGYPNLKTIVVSHGSSVKNIRDNGTSKVTISNTVDRMAPPQLLHRFEFSPHSRIMFSQIPEWFKTFGSLCILKIELQILTIYCVGILRGLPALTAMSLYVETAPVDKIIFGMAGFSVLKYFRLSFINGISWLKFEEDSLPNLLKLKLVFNTILQIDQYEHGIINIDHMPAVREISVKFGGAAADREYALTTFVRNHSSNPTINIPLVDYSFDVDEGTKLKQHQHEIMEEKPDESCKKQLDETILQDESDKSYIQQPDKIVKEEPDKIVEQEPDGSYKQQPDKTVEEEPNDCHEEPDMQQKTNEYDKTLEIPDDKRSPEYPRAFTPDEILSATLYFSKNNFLGGTTYKGTVDGELMVAVSKFTSNSSLLQWATDERTSPHLVKKLGYCDQGYIVHEYMPRGSLQYLLSETNLIASLPWLTRLKIAIGAGKGLAFVHQSGERLTQDFDSSIILLDSDCTAKLWGFDIHSSQFCTAENHVYDFGVVLLELLTGRLHIDRQPIGPEENLVEWTRPYLRREDKLHRIMDPKLEGQYSFSAAWITAKIANRCLHDKARRPSMREVVDILEPLLTDDRIGGRQSKKTNMLPSARPRSSR</sequence>
<evidence type="ECO:0000256" key="7">
    <source>
        <dbReference type="SAM" id="MobiDB-lite"/>
    </source>
</evidence>
<feature type="compositionally biased region" description="Basic and acidic residues" evidence="7">
    <location>
        <begin position="19"/>
        <end position="29"/>
    </location>
</feature>
<feature type="region of interest" description="Disordered" evidence="7">
    <location>
        <begin position="1"/>
        <end position="52"/>
    </location>
</feature>